<protein>
    <submittedName>
        <fullName evidence="3">TIGR03564 family F420-dependent LLM class oxidoreductase</fullName>
        <ecNumber evidence="3">1.-.-.-</ecNumber>
    </submittedName>
</protein>
<dbReference type="Gene3D" id="3.20.20.30">
    <property type="entry name" value="Luciferase-like domain"/>
    <property type="match status" value="1"/>
</dbReference>
<dbReference type="PANTHER" id="PTHR43244">
    <property type="match status" value="1"/>
</dbReference>
<keyword evidence="1 3" id="KW-0560">Oxidoreductase</keyword>
<comment type="caution">
    <text evidence="3">The sequence shown here is derived from an EMBL/GenBank/DDBJ whole genome shotgun (WGS) entry which is preliminary data.</text>
</comment>
<dbReference type="EMBL" id="JBFAKC010000004">
    <property type="protein sequence ID" value="MEV0707885.1"/>
    <property type="molecule type" value="Genomic_DNA"/>
</dbReference>
<dbReference type="InterPro" id="IPR036661">
    <property type="entry name" value="Luciferase-like_sf"/>
</dbReference>
<evidence type="ECO:0000256" key="1">
    <source>
        <dbReference type="ARBA" id="ARBA00023002"/>
    </source>
</evidence>
<evidence type="ECO:0000259" key="2">
    <source>
        <dbReference type="Pfam" id="PF00296"/>
    </source>
</evidence>
<sequence>MRIGLYIGGTPPIDHVLDRIRAAARAGLDSVFLNQVFGWDAITVAALAVREVPEIELGTAVAQTFPRHPLALASQALTVTALGPGRFTLGIGPSHPHVVENMFGLSYERPARHIREYLSALVPLLRGETVDYRGETLRAAGTVEVPGAVAPPVLLSALGPTMLRIAGELADGTVTTWATPQIIADHIAPRLSAAAAGRRAPRIAAVVSTAVTDDPDAFRRELARQTAGVSDLPSYRELLDRQGLSGVHETALLGSEEVVAEGIRAFAAVGTTDLVLSVRGGEEEQRRTLDLLASLRRDGPR</sequence>
<gene>
    <name evidence="3" type="ORF">AB0I48_10000</name>
</gene>
<name>A0ABV3FRF6_9NOCA</name>
<dbReference type="InterPro" id="IPR019910">
    <property type="entry name" value="Lucif-like_OxRdtase_MSMEG_4879"/>
</dbReference>
<dbReference type="Pfam" id="PF00296">
    <property type="entry name" value="Bac_luciferase"/>
    <property type="match status" value="1"/>
</dbReference>
<dbReference type="NCBIfam" id="TIGR03564">
    <property type="entry name" value="F420_MSMEG_4879"/>
    <property type="match status" value="1"/>
</dbReference>
<dbReference type="RefSeq" id="WP_357781995.1">
    <property type="nucleotide sequence ID" value="NZ_JBFAKC010000004.1"/>
</dbReference>
<dbReference type="EC" id="1.-.-.-" evidence="3"/>
<dbReference type="InterPro" id="IPR011251">
    <property type="entry name" value="Luciferase-like_dom"/>
</dbReference>
<proteinExistence type="predicted"/>
<accession>A0ABV3FRF6</accession>
<evidence type="ECO:0000313" key="4">
    <source>
        <dbReference type="Proteomes" id="UP001551695"/>
    </source>
</evidence>
<dbReference type="GO" id="GO:0016491">
    <property type="term" value="F:oxidoreductase activity"/>
    <property type="evidence" value="ECO:0007669"/>
    <property type="project" value="UniProtKB-KW"/>
</dbReference>
<keyword evidence="4" id="KW-1185">Reference proteome</keyword>
<organism evidence="3 4">
    <name type="scientific">Nocardia aurea</name>
    <dbReference type="NCBI Taxonomy" id="2144174"/>
    <lineage>
        <taxon>Bacteria</taxon>
        <taxon>Bacillati</taxon>
        <taxon>Actinomycetota</taxon>
        <taxon>Actinomycetes</taxon>
        <taxon>Mycobacteriales</taxon>
        <taxon>Nocardiaceae</taxon>
        <taxon>Nocardia</taxon>
    </lineage>
</organism>
<dbReference type="PANTHER" id="PTHR43244:SF1">
    <property type="entry name" value="5,10-METHYLENETETRAHYDROMETHANOPTERIN REDUCTASE"/>
    <property type="match status" value="1"/>
</dbReference>
<dbReference type="CDD" id="cd01097">
    <property type="entry name" value="Tetrahydromethanopterin_reductase"/>
    <property type="match status" value="1"/>
</dbReference>
<evidence type="ECO:0000313" key="3">
    <source>
        <dbReference type="EMBL" id="MEV0707885.1"/>
    </source>
</evidence>
<feature type="domain" description="Luciferase-like" evidence="2">
    <location>
        <begin position="9"/>
        <end position="273"/>
    </location>
</feature>
<dbReference type="SUPFAM" id="SSF51679">
    <property type="entry name" value="Bacterial luciferase-like"/>
    <property type="match status" value="1"/>
</dbReference>
<reference evidence="3 4" key="1">
    <citation type="submission" date="2024-06" db="EMBL/GenBank/DDBJ databases">
        <title>The Natural Products Discovery Center: Release of the First 8490 Sequenced Strains for Exploring Actinobacteria Biosynthetic Diversity.</title>
        <authorList>
            <person name="Kalkreuter E."/>
            <person name="Kautsar S.A."/>
            <person name="Yang D."/>
            <person name="Bader C.D."/>
            <person name="Teijaro C.N."/>
            <person name="Fluegel L."/>
            <person name="Davis C.M."/>
            <person name="Simpson J.R."/>
            <person name="Lauterbach L."/>
            <person name="Steele A.D."/>
            <person name="Gui C."/>
            <person name="Meng S."/>
            <person name="Li G."/>
            <person name="Viehrig K."/>
            <person name="Ye F."/>
            <person name="Su P."/>
            <person name="Kiefer A.F."/>
            <person name="Nichols A."/>
            <person name="Cepeda A.J."/>
            <person name="Yan W."/>
            <person name="Fan B."/>
            <person name="Jiang Y."/>
            <person name="Adhikari A."/>
            <person name="Zheng C.-J."/>
            <person name="Schuster L."/>
            <person name="Cowan T.M."/>
            <person name="Smanski M.J."/>
            <person name="Chevrette M.G."/>
            <person name="De Carvalho L.P.S."/>
            <person name="Shen B."/>
        </authorList>
    </citation>
    <scope>NUCLEOTIDE SEQUENCE [LARGE SCALE GENOMIC DNA]</scope>
    <source>
        <strain evidence="3 4">NPDC050403</strain>
    </source>
</reference>
<dbReference type="Proteomes" id="UP001551695">
    <property type="component" value="Unassembled WGS sequence"/>
</dbReference>
<dbReference type="InterPro" id="IPR050564">
    <property type="entry name" value="F420-G6PD/mer"/>
</dbReference>